<evidence type="ECO:0000313" key="2">
    <source>
        <dbReference type="EMBL" id="KAL0254176.1"/>
    </source>
</evidence>
<evidence type="ECO:0000256" key="1">
    <source>
        <dbReference type="SAM" id="MobiDB-lite"/>
    </source>
</evidence>
<feature type="compositionally biased region" description="Pro residues" evidence="1">
    <location>
        <begin position="176"/>
        <end position="187"/>
    </location>
</feature>
<feature type="region of interest" description="Disordered" evidence="1">
    <location>
        <begin position="125"/>
        <end position="153"/>
    </location>
</feature>
<dbReference type="Proteomes" id="UP000054399">
    <property type="component" value="Unassembled WGS sequence"/>
</dbReference>
<dbReference type="RefSeq" id="XP_066616397.1">
    <property type="nucleotide sequence ID" value="XM_066756111.1"/>
</dbReference>
<feature type="region of interest" description="Disordered" evidence="1">
    <location>
        <begin position="175"/>
        <end position="211"/>
    </location>
</feature>
<feature type="compositionally biased region" description="Basic and acidic residues" evidence="1">
    <location>
        <begin position="194"/>
        <end position="211"/>
    </location>
</feature>
<gene>
    <name evidence="2" type="ORF">I308_101556</name>
</gene>
<reference evidence="3" key="1">
    <citation type="submission" date="2015-01" db="EMBL/GenBank/DDBJ databases">
        <title>The Genome Sequence of Cryptococcus gattii MMRL2647.</title>
        <authorList>
            <consortium name="The Broad Institute Genomics Platform"/>
            <person name="Cuomo C."/>
            <person name="Litvintseva A."/>
            <person name="Chen Y."/>
            <person name="Heitman J."/>
            <person name="Sun S."/>
            <person name="Springer D."/>
            <person name="Dromer F."/>
            <person name="Young S."/>
            <person name="Zeng Q."/>
            <person name="Gargeya S."/>
            <person name="Abouelleil A."/>
            <person name="Alvarado L."/>
            <person name="Chapman S.B."/>
            <person name="Gainer-Dewar J."/>
            <person name="Goldberg J."/>
            <person name="Griggs A."/>
            <person name="Gujja S."/>
            <person name="Hansen M."/>
            <person name="Howarth C."/>
            <person name="Imamovic A."/>
            <person name="Larimer J."/>
            <person name="Murphy C."/>
            <person name="Naylor J."/>
            <person name="Pearson M."/>
            <person name="Priest M."/>
            <person name="Roberts A."/>
            <person name="Saif S."/>
            <person name="Shea T."/>
            <person name="Sykes S."/>
            <person name="Wortman J."/>
            <person name="Nusbaum C."/>
            <person name="Birren B."/>
        </authorList>
    </citation>
    <scope>NUCLEOTIDE SEQUENCE [LARGE SCALE GENOMIC DNA]</scope>
    <source>
        <strain evidence="3">IND107</strain>
    </source>
</reference>
<accession>A0ABR3C1G0</accession>
<dbReference type="EMBL" id="ATAM02000002">
    <property type="protein sequence ID" value="KAL0254176.1"/>
    <property type="molecule type" value="Genomic_DNA"/>
</dbReference>
<feature type="region of interest" description="Disordered" evidence="1">
    <location>
        <begin position="1"/>
        <end position="90"/>
    </location>
</feature>
<comment type="caution">
    <text evidence="2">The sequence shown here is derived from an EMBL/GenBank/DDBJ whole genome shotgun (WGS) entry which is preliminary data.</text>
</comment>
<reference evidence="2 3" key="2">
    <citation type="submission" date="2024-01" db="EMBL/GenBank/DDBJ databases">
        <title>Comparative genomics of Cryptococcus and Kwoniella reveals pathogenesis evolution and contrasting modes of karyotype evolution via chromosome fusion or intercentromeric recombination.</title>
        <authorList>
            <person name="Coelho M.A."/>
            <person name="David-Palma M."/>
            <person name="Shea T."/>
            <person name="Bowers K."/>
            <person name="Mcginley-Smith S."/>
            <person name="Mohammad A.W."/>
            <person name="Gnirke A."/>
            <person name="Yurkov A.M."/>
            <person name="Nowrousian M."/>
            <person name="Sun S."/>
            <person name="Cuomo C.A."/>
            <person name="Heitman J."/>
        </authorList>
    </citation>
    <scope>NUCLEOTIDE SEQUENCE [LARGE SCALE GENOMIC DNA]</scope>
    <source>
        <strain evidence="2 3">IND107</strain>
    </source>
</reference>
<evidence type="ECO:0000313" key="3">
    <source>
        <dbReference type="Proteomes" id="UP000054399"/>
    </source>
</evidence>
<proteinExistence type="predicted"/>
<name>A0ABR3C1G0_9TREE</name>
<feature type="compositionally biased region" description="Polar residues" evidence="1">
    <location>
        <begin position="67"/>
        <end position="83"/>
    </location>
</feature>
<protein>
    <submittedName>
        <fullName evidence="2">Uncharacterized protein</fullName>
    </submittedName>
</protein>
<feature type="compositionally biased region" description="Basic and acidic residues" evidence="1">
    <location>
        <begin position="57"/>
        <end position="66"/>
    </location>
</feature>
<organism evidence="2 3">
    <name type="scientific">Cryptococcus tetragattii IND107</name>
    <dbReference type="NCBI Taxonomy" id="1296105"/>
    <lineage>
        <taxon>Eukaryota</taxon>
        <taxon>Fungi</taxon>
        <taxon>Dikarya</taxon>
        <taxon>Basidiomycota</taxon>
        <taxon>Agaricomycotina</taxon>
        <taxon>Tremellomycetes</taxon>
        <taxon>Tremellales</taxon>
        <taxon>Cryptococcaceae</taxon>
        <taxon>Cryptococcus</taxon>
        <taxon>Cryptococcus gattii species complex</taxon>
    </lineage>
</organism>
<sequence>MLRRHSSPAGPSDDTRRPRPRFHTTLPNSPALYHHSIVSLPSPSRSGPESPANASDVLKDILERHSNSQPRSRSEGVTVTNDASGDDGDVWKGVERRKWDMRYSNRPLHLQEPPRVRASRSITLPSRISQPQPQPQNISVTQTTHQPNHDNTPPKKLTFLRSLFPLSTITTVVPTTPFPTPTTPPFTSPLSPSPHERAHEKRKETGKREKFDVDKVYERLRVAEGRVSFDDLGLGLCEEDMDTEGDAGQDGRG</sequence>
<dbReference type="GeneID" id="91988414"/>
<feature type="compositionally biased region" description="Polar residues" evidence="1">
    <location>
        <begin position="137"/>
        <end position="151"/>
    </location>
</feature>
<keyword evidence="3" id="KW-1185">Reference proteome</keyword>